<dbReference type="PANTHER" id="PTHR22911:SF103">
    <property type="entry name" value="BLR2811 PROTEIN"/>
    <property type="match status" value="1"/>
</dbReference>
<feature type="transmembrane region" description="Helical" evidence="1">
    <location>
        <begin position="52"/>
        <end position="72"/>
    </location>
</feature>
<sequence>MLQAPPRRRGASGLRGSTTVGIGLGVLAYGAFNVHDATMKWLVAELPVWQVIFLRSATICVTLVAVGGRDLLVRAATSPMRAAMIGRGALLLGAWLLFFTASRSLPLAQLLTLYFAAPILTTLMAPPLLGERLTRARLISVLIGFAGVLVACDPLGMRLSWPALMVLGAACLWGYGVILMRRIARRESSVLQMLGQNGFFMVVTGIGAAFTWQTPQASQLLLMLVCAALGGLGQFCIFEAARHAPATVMATVEYSSLLWAFVLGYAIWGDVPTQAVWLGAALILAAGLLLVLAERRGVPPPHD</sequence>
<dbReference type="GO" id="GO:0016020">
    <property type="term" value="C:membrane"/>
    <property type="evidence" value="ECO:0007669"/>
    <property type="project" value="InterPro"/>
</dbReference>
<feature type="transmembrane region" description="Helical" evidence="1">
    <location>
        <begin position="250"/>
        <end position="268"/>
    </location>
</feature>
<protein>
    <submittedName>
        <fullName evidence="3">DMT family transporter</fullName>
    </submittedName>
</protein>
<feature type="transmembrane region" description="Helical" evidence="1">
    <location>
        <begin position="274"/>
        <end position="293"/>
    </location>
</feature>
<dbReference type="InterPro" id="IPR000620">
    <property type="entry name" value="EamA_dom"/>
</dbReference>
<dbReference type="AlphaFoldDB" id="A0A5M6IXH6"/>
<dbReference type="InterPro" id="IPR037185">
    <property type="entry name" value="EmrE-like"/>
</dbReference>
<keyword evidence="1" id="KW-0472">Membrane</keyword>
<evidence type="ECO:0000313" key="4">
    <source>
        <dbReference type="Proteomes" id="UP000325255"/>
    </source>
</evidence>
<feature type="domain" description="EamA" evidence="2">
    <location>
        <begin position="161"/>
        <end position="291"/>
    </location>
</feature>
<keyword evidence="4" id="KW-1185">Reference proteome</keyword>
<dbReference type="Pfam" id="PF00892">
    <property type="entry name" value="EamA"/>
    <property type="match status" value="2"/>
</dbReference>
<keyword evidence="1" id="KW-0812">Transmembrane</keyword>
<dbReference type="OrthoDB" id="9812899at2"/>
<feature type="transmembrane region" description="Helical" evidence="1">
    <location>
        <begin position="163"/>
        <end position="181"/>
    </location>
</feature>
<feature type="transmembrane region" description="Helical" evidence="1">
    <location>
        <begin position="12"/>
        <end position="32"/>
    </location>
</feature>
<feature type="transmembrane region" description="Helical" evidence="1">
    <location>
        <begin position="84"/>
        <end position="101"/>
    </location>
</feature>
<evidence type="ECO:0000313" key="3">
    <source>
        <dbReference type="EMBL" id="KAA5613044.1"/>
    </source>
</evidence>
<comment type="caution">
    <text evidence="3">The sequence shown here is derived from an EMBL/GenBank/DDBJ whole genome shotgun (WGS) entry which is preliminary data.</text>
</comment>
<feature type="transmembrane region" description="Helical" evidence="1">
    <location>
        <begin position="218"/>
        <end position="238"/>
    </location>
</feature>
<evidence type="ECO:0000259" key="2">
    <source>
        <dbReference type="Pfam" id="PF00892"/>
    </source>
</evidence>
<evidence type="ECO:0000256" key="1">
    <source>
        <dbReference type="SAM" id="Phobius"/>
    </source>
</evidence>
<dbReference type="Proteomes" id="UP000325255">
    <property type="component" value="Unassembled WGS sequence"/>
</dbReference>
<dbReference type="EMBL" id="VWPK01000008">
    <property type="protein sequence ID" value="KAA5613044.1"/>
    <property type="molecule type" value="Genomic_DNA"/>
</dbReference>
<dbReference type="SUPFAM" id="SSF103481">
    <property type="entry name" value="Multidrug resistance efflux transporter EmrE"/>
    <property type="match status" value="2"/>
</dbReference>
<proteinExistence type="predicted"/>
<feature type="domain" description="EamA" evidence="2">
    <location>
        <begin position="34"/>
        <end position="150"/>
    </location>
</feature>
<feature type="transmembrane region" description="Helical" evidence="1">
    <location>
        <begin position="107"/>
        <end position="126"/>
    </location>
</feature>
<feature type="transmembrane region" description="Helical" evidence="1">
    <location>
        <begin position="193"/>
        <end position="212"/>
    </location>
</feature>
<reference evidence="3 4" key="1">
    <citation type="submission" date="2019-09" db="EMBL/GenBank/DDBJ databases">
        <title>Genome sequence of Rhodovastum atsumiense, a diverse member of the Acetobacteraceae family of non-sulfur purple photosynthetic bacteria.</title>
        <authorList>
            <person name="Meyer T."/>
            <person name="Kyndt J."/>
        </authorList>
    </citation>
    <scope>NUCLEOTIDE SEQUENCE [LARGE SCALE GENOMIC DNA]</scope>
    <source>
        <strain evidence="3 4">DSM 21279</strain>
    </source>
</reference>
<dbReference type="PANTHER" id="PTHR22911">
    <property type="entry name" value="ACYL-MALONYL CONDENSING ENZYME-RELATED"/>
    <property type="match status" value="1"/>
</dbReference>
<accession>A0A5M6IXH6</accession>
<feature type="transmembrane region" description="Helical" evidence="1">
    <location>
        <begin position="138"/>
        <end position="157"/>
    </location>
</feature>
<keyword evidence="1" id="KW-1133">Transmembrane helix</keyword>
<gene>
    <name evidence="3" type="ORF">F1189_06695</name>
</gene>
<name>A0A5M6IXH6_9PROT</name>
<organism evidence="3 4">
    <name type="scientific">Rhodovastum atsumiense</name>
    <dbReference type="NCBI Taxonomy" id="504468"/>
    <lineage>
        <taxon>Bacteria</taxon>
        <taxon>Pseudomonadati</taxon>
        <taxon>Pseudomonadota</taxon>
        <taxon>Alphaproteobacteria</taxon>
        <taxon>Acetobacterales</taxon>
        <taxon>Acetobacteraceae</taxon>
        <taxon>Rhodovastum</taxon>
    </lineage>
</organism>